<evidence type="ECO:0000313" key="9">
    <source>
        <dbReference type="Proteomes" id="UP000503264"/>
    </source>
</evidence>
<dbReference type="Proteomes" id="UP000503264">
    <property type="component" value="Chromosome"/>
</dbReference>
<keyword evidence="4 6" id="KW-1015">Disulfide bond</keyword>
<dbReference type="InterPro" id="IPR054826">
    <property type="entry name" value="Perox_SUH"/>
</dbReference>
<dbReference type="InterPro" id="IPR013740">
    <property type="entry name" value="Redoxin"/>
</dbReference>
<dbReference type="InterPro" id="IPR013766">
    <property type="entry name" value="Thioredoxin_domain"/>
</dbReference>
<dbReference type="CDD" id="cd03014">
    <property type="entry name" value="PRX_Atyp2cys"/>
    <property type="match status" value="1"/>
</dbReference>
<comment type="catalytic activity">
    <reaction evidence="6">
        <text>a hydroperoxide + [thioredoxin]-dithiol = an alcohol + [thioredoxin]-disulfide + H2O</text>
        <dbReference type="Rhea" id="RHEA:62620"/>
        <dbReference type="Rhea" id="RHEA-COMP:10698"/>
        <dbReference type="Rhea" id="RHEA-COMP:10700"/>
        <dbReference type="ChEBI" id="CHEBI:15377"/>
        <dbReference type="ChEBI" id="CHEBI:29950"/>
        <dbReference type="ChEBI" id="CHEBI:30879"/>
        <dbReference type="ChEBI" id="CHEBI:35924"/>
        <dbReference type="ChEBI" id="CHEBI:50058"/>
        <dbReference type="EC" id="1.11.1.24"/>
    </reaction>
</comment>
<keyword evidence="1 6" id="KW-0575">Peroxidase</keyword>
<dbReference type="SUPFAM" id="SSF52833">
    <property type="entry name" value="Thioredoxin-like"/>
    <property type="match status" value="1"/>
</dbReference>
<dbReference type="GO" id="GO:0008379">
    <property type="term" value="F:thioredoxin peroxidase activity"/>
    <property type="evidence" value="ECO:0007669"/>
    <property type="project" value="UniProtKB-UniRule"/>
</dbReference>
<proteinExistence type="inferred from homology"/>
<comment type="similarity">
    <text evidence="6">Belongs to the peroxiredoxin family. Tpx subfamily.</text>
</comment>
<reference evidence="8 9" key="1">
    <citation type="submission" date="2016-07" db="EMBL/GenBank/DDBJ databases">
        <title>Comparative genomics of the Campylobacter concisus group.</title>
        <authorList>
            <person name="Miller W.G."/>
            <person name="Yee E."/>
            <person name="Chapman M.H."/>
            <person name="Huynh S."/>
            <person name="Bono J.L."/>
            <person name="On S.L.W."/>
            <person name="StLeger J."/>
            <person name="Foster G."/>
            <person name="Parker C.T."/>
        </authorList>
    </citation>
    <scope>NUCLEOTIDE SEQUENCE [LARGE SCALE GENOMIC DNA]</scope>
    <source>
        <strain evidence="8 9">CCUG 21559</strain>
    </source>
</reference>
<evidence type="ECO:0000256" key="1">
    <source>
        <dbReference type="ARBA" id="ARBA00022559"/>
    </source>
</evidence>
<evidence type="ECO:0000256" key="3">
    <source>
        <dbReference type="ARBA" id="ARBA00023002"/>
    </source>
</evidence>
<evidence type="ECO:0000256" key="2">
    <source>
        <dbReference type="ARBA" id="ARBA00022862"/>
    </source>
</evidence>
<name>A0A6G5QFJ0_9BACT</name>
<feature type="active site" description="Cysteine sulfenic acid (-SOH) intermediate" evidence="6">
    <location>
        <position position="60"/>
    </location>
</feature>
<evidence type="ECO:0000256" key="6">
    <source>
        <dbReference type="HAMAP-Rule" id="MF_00269"/>
    </source>
</evidence>
<dbReference type="EC" id="1.11.1.24" evidence="6"/>
<keyword evidence="2 6" id="KW-0049">Antioxidant</keyword>
<dbReference type="PROSITE" id="PS51352">
    <property type="entry name" value="THIOREDOXIN_2"/>
    <property type="match status" value="1"/>
</dbReference>
<feature type="disulfide bond" description="Redox-active" evidence="6">
    <location>
        <begin position="60"/>
        <end position="94"/>
    </location>
</feature>
<protein>
    <recommendedName>
        <fullName evidence="6">Thiol peroxidase</fullName>
        <shortName evidence="6">Tpx</shortName>
        <ecNumber evidence="6">1.11.1.24</ecNumber>
    </recommendedName>
    <alternativeName>
        <fullName evidence="6">Peroxiredoxin tpx</fullName>
        <shortName evidence="6">Prx</shortName>
    </alternativeName>
    <alternativeName>
        <fullName evidence="6">Thioredoxin peroxidase</fullName>
    </alternativeName>
    <alternativeName>
        <fullName evidence="6">Thioredoxin-dependent peroxiredoxin</fullName>
    </alternativeName>
</protein>
<gene>
    <name evidence="6 8" type="primary">tpx</name>
    <name evidence="8" type="ORF">CMUC_0579</name>
</gene>
<keyword evidence="3 6" id="KW-0560">Oxidoreductase</keyword>
<accession>A0A6G5QFJ0</accession>
<dbReference type="Pfam" id="PF08534">
    <property type="entry name" value="Redoxin"/>
    <property type="match status" value="1"/>
</dbReference>
<evidence type="ECO:0000313" key="8">
    <source>
        <dbReference type="EMBL" id="QCD44384.1"/>
    </source>
</evidence>
<evidence type="ECO:0000256" key="4">
    <source>
        <dbReference type="ARBA" id="ARBA00023157"/>
    </source>
</evidence>
<sequence length="178" mass="18556">MSKVTFQGNPVKLTGNTVSVGENAPIVNVTGADLSSIQIGGKQGKAQILVVLPSLDTGVCAASARKFNESLANIQNAEVIVISMDLPFAMGRFCATEGIKNLKTASDFRNKEFANAYGVLIADGALAGLSARSVFVINPSGVITYKEISSEITNEPNYEAAINAAKEATSTSCCGHCH</sequence>
<keyword evidence="9" id="KW-1185">Reference proteome</keyword>
<dbReference type="InterPro" id="IPR036249">
    <property type="entry name" value="Thioredoxin-like_sf"/>
</dbReference>
<comment type="subunit">
    <text evidence="6">Homodimer.</text>
</comment>
<dbReference type="Gene3D" id="3.40.30.10">
    <property type="entry name" value="Glutaredoxin"/>
    <property type="match status" value="1"/>
</dbReference>
<dbReference type="InterPro" id="IPR002065">
    <property type="entry name" value="TPX"/>
</dbReference>
<dbReference type="HAMAP" id="MF_00269">
    <property type="entry name" value="Tpx"/>
    <property type="match status" value="1"/>
</dbReference>
<evidence type="ECO:0000259" key="7">
    <source>
        <dbReference type="PROSITE" id="PS51352"/>
    </source>
</evidence>
<organism evidence="8 9">
    <name type="scientific">Campylobacter mucosalis CCUG 21559</name>
    <dbReference type="NCBI Taxonomy" id="1032067"/>
    <lineage>
        <taxon>Bacteria</taxon>
        <taxon>Pseudomonadati</taxon>
        <taxon>Campylobacterota</taxon>
        <taxon>Epsilonproteobacteria</taxon>
        <taxon>Campylobacterales</taxon>
        <taxon>Campylobacteraceae</taxon>
        <taxon>Campylobacter</taxon>
    </lineage>
</organism>
<dbReference type="InterPro" id="IPR018219">
    <property type="entry name" value="Tpx_CS"/>
</dbReference>
<evidence type="ECO:0000256" key="5">
    <source>
        <dbReference type="ARBA" id="ARBA00023284"/>
    </source>
</evidence>
<dbReference type="PROSITE" id="PS01265">
    <property type="entry name" value="TPX"/>
    <property type="match status" value="1"/>
</dbReference>
<feature type="domain" description="Thioredoxin" evidence="7">
    <location>
        <begin position="18"/>
        <end position="170"/>
    </location>
</feature>
<comment type="function">
    <text evidence="6">Thiol-specific peroxidase that catalyzes the reduction of hydrogen peroxide and organic hydroperoxides to water and alcohols, respectively. Plays a role in cell protection against oxidative stress by detoxifying peroxides.</text>
</comment>
<dbReference type="NCBIfam" id="NF001808">
    <property type="entry name" value="PRK00522.1"/>
    <property type="match status" value="1"/>
</dbReference>
<dbReference type="NCBIfam" id="NF045827">
    <property type="entry name" value="perox_SUH"/>
    <property type="match status" value="1"/>
</dbReference>
<dbReference type="PANTHER" id="PTHR43110">
    <property type="entry name" value="THIOL PEROXIDASE"/>
    <property type="match status" value="1"/>
</dbReference>
<comment type="miscellaneous">
    <text evidence="6">The active site is a conserved redox-active cysteine residue, the peroxidatic cysteine (C(P)), which makes the nucleophilic attack on the peroxide substrate. The peroxide oxidizes the C(P)-SH to cysteine sulfenic acid (C(P)-SOH), which then reacts with another cysteine residue, the resolving cysteine (C(R)), to form a disulfide bridge. The disulfide is subsequently reduced by an appropriate electron donor to complete the catalytic cycle. In this atypical 2-Cys peroxiredoxin, C(R) is present in the same subunit to form an intramolecular disulfide. The disulfide is subsequently reduced by thioredoxin.</text>
</comment>
<dbReference type="AlphaFoldDB" id="A0A6G5QFJ0"/>
<dbReference type="RefSeq" id="WP_169753347.1">
    <property type="nucleotide sequence ID" value="NZ_CP012542.1"/>
</dbReference>
<dbReference type="EMBL" id="CP012542">
    <property type="protein sequence ID" value="QCD44384.1"/>
    <property type="molecule type" value="Genomic_DNA"/>
</dbReference>
<dbReference type="InterPro" id="IPR050455">
    <property type="entry name" value="Tpx_Peroxidase_subfamily"/>
</dbReference>
<keyword evidence="5 6" id="KW-0676">Redox-active center</keyword>
<dbReference type="PANTHER" id="PTHR43110:SF1">
    <property type="entry name" value="THIOL PEROXIDASE"/>
    <property type="match status" value="1"/>
</dbReference>